<evidence type="ECO:0000256" key="1">
    <source>
        <dbReference type="ARBA" id="ARBA00005187"/>
    </source>
</evidence>
<comment type="catalytic activity">
    <reaction evidence="4">
        <text>L-aspartate + L-glutamine + ATP + H2O = L-asparagine + L-glutamate + AMP + diphosphate + H(+)</text>
        <dbReference type="Rhea" id="RHEA:12228"/>
        <dbReference type="ChEBI" id="CHEBI:15377"/>
        <dbReference type="ChEBI" id="CHEBI:15378"/>
        <dbReference type="ChEBI" id="CHEBI:29985"/>
        <dbReference type="ChEBI" id="CHEBI:29991"/>
        <dbReference type="ChEBI" id="CHEBI:30616"/>
        <dbReference type="ChEBI" id="CHEBI:33019"/>
        <dbReference type="ChEBI" id="CHEBI:58048"/>
        <dbReference type="ChEBI" id="CHEBI:58359"/>
        <dbReference type="ChEBI" id="CHEBI:456215"/>
        <dbReference type="EC" id="6.3.5.4"/>
    </reaction>
</comment>
<dbReference type="PANTHER" id="PTHR43284:SF1">
    <property type="entry name" value="ASPARAGINE SYNTHETASE"/>
    <property type="match status" value="1"/>
</dbReference>
<name>A0ABV9TVN5_9ACTN</name>
<evidence type="ECO:0000256" key="3">
    <source>
        <dbReference type="ARBA" id="ARBA00022888"/>
    </source>
</evidence>
<dbReference type="RefSeq" id="WP_378254547.1">
    <property type="nucleotide sequence ID" value="NZ_JBHSIT010000003.1"/>
</dbReference>
<comment type="caution">
    <text evidence="7">The sequence shown here is derived from an EMBL/GenBank/DDBJ whole genome shotgun (WGS) entry which is preliminary data.</text>
</comment>
<keyword evidence="8" id="KW-1185">Reference proteome</keyword>
<reference evidence="8" key="1">
    <citation type="journal article" date="2019" name="Int. J. Syst. Evol. Microbiol.">
        <title>The Global Catalogue of Microorganisms (GCM) 10K type strain sequencing project: providing services to taxonomists for standard genome sequencing and annotation.</title>
        <authorList>
            <consortium name="The Broad Institute Genomics Platform"/>
            <consortium name="The Broad Institute Genome Sequencing Center for Infectious Disease"/>
            <person name="Wu L."/>
            <person name="Ma J."/>
        </authorList>
    </citation>
    <scope>NUCLEOTIDE SEQUENCE [LARGE SCALE GENOMIC DNA]</scope>
    <source>
        <strain evidence="8">KLKA75</strain>
    </source>
</reference>
<feature type="domain" description="Asparagine synthetase" evidence="6">
    <location>
        <begin position="210"/>
        <end position="569"/>
    </location>
</feature>
<dbReference type="EMBL" id="JBHSIT010000003">
    <property type="protein sequence ID" value="MFC4908176.1"/>
    <property type="molecule type" value="Genomic_DNA"/>
</dbReference>
<comment type="pathway">
    <text evidence="1">Amino-acid biosynthesis; L-asparagine biosynthesis; L-asparagine from L-aspartate (L-Gln route): step 1/1.</text>
</comment>
<evidence type="ECO:0000256" key="2">
    <source>
        <dbReference type="ARBA" id="ARBA00012737"/>
    </source>
</evidence>
<feature type="region of interest" description="Disordered" evidence="5">
    <location>
        <begin position="597"/>
        <end position="638"/>
    </location>
</feature>
<proteinExistence type="predicted"/>
<evidence type="ECO:0000256" key="4">
    <source>
        <dbReference type="ARBA" id="ARBA00048741"/>
    </source>
</evidence>
<keyword evidence="3" id="KW-0028">Amino-acid biosynthesis</keyword>
<organism evidence="7 8">
    <name type="scientific">Actinomadura gamaensis</name>
    <dbReference type="NCBI Taxonomy" id="1763541"/>
    <lineage>
        <taxon>Bacteria</taxon>
        <taxon>Bacillati</taxon>
        <taxon>Actinomycetota</taxon>
        <taxon>Actinomycetes</taxon>
        <taxon>Streptosporangiales</taxon>
        <taxon>Thermomonosporaceae</taxon>
        <taxon>Actinomadura</taxon>
    </lineage>
</organism>
<dbReference type="Gene3D" id="3.40.50.620">
    <property type="entry name" value="HUPs"/>
    <property type="match status" value="1"/>
</dbReference>
<dbReference type="InterPro" id="IPR014729">
    <property type="entry name" value="Rossmann-like_a/b/a_fold"/>
</dbReference>
<evidence type="ECO:0000313" key="8">
    <source>
        <dbReference type="Proteomes" id="UP001595872"/>
    </source>
</evidence>
<dbReference type="InterPro" id="IPR051786">
    <property type="entry name" value="ASN_synthetase/amidase"/>
</dbReference>
<evidence type="ECO:0000256" key="5">
    <source>
        <dbReference type="SAM" id="MobiDB-lite"/>
    </source>
</evidence>
<evidence type="ECO:0000259" key="6">
    <source>
        <dbReference type="Pfam" id="PF00733"/>
    </source>
</evidence>
<dbReference type="InterPro" id="IPR001962">
    <property type="entry name" value="Asn_synthase"/>
</dbReference>
<sequence>MRFVVLPDRPVGPAVAALAAGGSAPPLRQTLHHPSGRPWIVGDWTSRDIRHAALGSRAAALLGPTTATVRSLARALARARTPADVAAAAREFGGCFHLVVSMNGRTWAQGSLSSARQVFHARVDGTVVASDRPDPLVRALDAGVREELLAARLIAPWPPWPLSEESLWRGVEALPAGRALEIDAGGRDRVVRYWTPPEPRLSLPETASLVREALVEGVRARVRGATVVSADLSGGMDSTSLCFLTAEHTDSLVTSRMEASDLADEDGGWAERAAAMLPGEHLVFRRGTTPAWFSGVLDPTDDLEGPYAWIRTRAALLATANRVTARGSSVHLTGHGGDELFLSKPVHLRELARRRPLAAVRHLRAHRALYRWPAAPMLRGLCENASFGSWLTASADALTARPHAMASAPAFGWGLGGLMPPWATPDAIDAARTALREAAARATPLSPERGQHSLVQDVRGCGATVRQAARVTGMDWEAPYLDDRVVEAALSLRREERVDLTRYKPVLSEALRGLVPWQFLGRTTKSEYGAEAYRGVRENHDDLLALCEDSFLARRGLVDLHELRRALTVPPPTALGFVPLVGTVACEVWARSLPERTAPERSLPERPVPARSLPARSVQAQSLQERTGGVRTNKGERS</sequence>
<dbReference type="PANTHER" id="PTHR43284">
    <property type="entry name" value="ASPARAGINE SYNTHETASE (GLUTAMINE-HYDROLYZING)"/>
    <property type="match status" value="1"/>
</dbReference>
<dbReference type="SUPFAM" id="SSF52402">
    <property type="entry name" value="Adenine nucleotide alpha hydrolases-like"/>
    <property type="match status" value="1"/>
</dbReference>
<dbReference type="Proteomes" id="UP001595872">
    <property type="component" value="Unassembled WGS sequence"/>
</dbReference>
<dbReference type="Pfam" id="PF00733">
    <property type="entry name" value="Asn_synthase"/>
    <property type="match status" value="1"/>
</dbReference>
<gene>
    <name evidence="7" type="ORF">ACFPCY_12650</name>
</gene>
<dbReference type="EC" id="6.3.5.4" evidence="2"/>
<accession>A0ABV9TVN5</accession>
<evidence type="ECO:0000313" key="7">
    <source>
        <dbReference type="EMBL" id="MFC4908176.1"/>
    </source>
</evidence>
<keyword evidence="3" id="KW-0061">Asparagine biosynthesis</keyword>
<protein>
    <recommendedName>
        <fullName evidence="2">asparagine synthase (glutamine-hydrolyzing)</fullName>
        <ecNumber evidence="2">6.3.5.4</ecNumber>
    </recommendedName>
</protein>